<comment type="caution">
    <text evidence="1">The sequence shown here is derived from an EMBL/GenBank/DDBJ whole genome shotgun (WGS) entry which is preliminary data.</text>
</comment>
<name>A0A5J5CNN8_9PERO</name>
<organism evidence="1 2">
    <name type="scientific">Etheostoma spectabile</name>
    <name type="common">orangethroat darter</name>
    <dbReference type="NCBI Taxonomy" id="54343"/>
    <lineage>
        <taxon>Eukaryota</taxon>
        <taxon>Metazoa</taxon>
        <taxon>Chordata</taxon>
        <taxon>Craniata</taxon>
        <taxon>Vertebrata</taxon>
        <taxon>Euteleostomi</taxon>
        <taxon>Actinopterygii</taxon>
        <taxon>Neopterygii</taxon>
        <taxon>Teleostei</taxon>
        <taxon>Neoteleostei</taxon>
        <taxon>Acanthomorphata</taxon>
        <taxon>Eupercaria</taxon>
        <taxon>Perciformes</taxon>
        <taxon>Percoidei</taxon>
        <taxon>Percidae</taxon>
        <taxon>Etheostomatinae</taxon>
        <taxon>Etheostoma</taxon>
    </lineage>
</organism>
<protein>
    <submittedName>
        <fullName evidence="1">Uncharacterized protein</fullName>
    </submittedName>
</protein>
<dbReference type="AlphaFoldDB" id="A0A5J5CNN8"/>
<proteinExistence type="predicted"/>
<keyword evidence="2" id="KW-1185">Reference proteome</keyword>
<evidence type="ECO:0000313" key="1">
    <source>
        <dbReference type="EMBL" id="KAA8582549.1"/>
    </source>
</evidence>
<reference evidence="1 2" key="1">
    <citation type="submission" date="2019-08" db="EMBL/GenBank/DDBJ databases">
        <title>A chromosome-level genome assembly, high-density linkage maps, and genome scans reveal the genomic architecture of hybrid incompatibilities underlying speciation via character displacement in darters (Percidae: Etheostominae).</title>
        <authorList>
            <person name="Moran R.L."/>
            <person name="Catchen J.M."/>
            <person name="Fuller R.C."/>
        </authorList>
    </citation>
    <scope>NUCLEOTIDE SEQUENCE [LARGE SCALE GENOMIC DNA]</scope>
    <source>
        <strain evidence="1">EspeVRDwgs_2016</strain>
        <tissue evidence="1">Muscle</tissue>
    </source>
</reference>
<sequence>MRRRTQQLGHFTPCHPLIGQVVVSQSQKAFSTLQLGR</sequence>
<evidence type="ECO:0000313" key="2">
    <source>
        <dbReference type="Proteomes" id="UP000327493"/>
    </source>
</evidence>
<gene>
    <name evidence="1" type="ORF">FQN60_006220</name>
</gene>
<dbReference type="EMBL" id="VOFY01000019">
    <property type="protein sequence ID" value="KAA8582549.1"/>
    <property type="molecule type" value="Genomic_DNA"/>
</dbReference>
<dbReference type="Proteomes" id="UP000327493">
    <property type="component" value="Chromosome 19"/>
</dbReference>
<accession>A0A5J5CNN8</accession>